<dbReference type="SUPFAM" id="SSF52540">
    <property type="entry name" value="P-loop containing nucleoside triphosphate hydrolases"/>
    <property type="match status" value="1"/>
</dbReference>
<reference evidence="13" key="2">
    <citation type="journal article" date="2024" name="Plant">
        <title>Genomic evolution and insights into agronomic trait innovations of Sesamum species.</title>
        <authorList>
            <person name="Miao H."/>
            <person name="Wang L."/>
            <person name="Qu L."/>
            <person name="Liu H."/>
            <person name="Sun Y."/>
            <person name="Le M."/>
            <person name="Wang Q."/>
            <person name="Wei S."/>
            <person name="Zheng Y."/>
            <person name="Lin W."/>
            <person name="Duan Y."/>
            <person name="Cao H."/>
            <person name="Xiong S."/>
            <person name="Wang X."/>
            <person name="Wei L."/>
            <person name="Li C."/>
            <person name="Ma Q."/>
            <person name="Ju M."/>
            <person name="Zhao R."/>
            <person name="Li G."/>
            <person name="Mu C."/>
            <person name="Tian Q."/>
            <person name="Mei H."/>
            <person name="Zhang T."/>
            <person name="Gao T."/>
            <person name="Zhang H."/>
        </authorList>
    </citation>
    <scope>NUCLEOTIDE SEQUENCE</scope>
    <source>
        <strain evidence="13">G02</strain>
    </source>
</reference>
<evidence type="ECO:0000256" key="8">
    <source>
        <dbReference type="ARBA" id="ARBA00022741"/>
    </source>
</evidence>
<feature type="domain" description="Disease resistance protein winged helix" evidence="12">
    <location>
        <begin position="355"/>
        <end position="425"/>
    </location>
</feature>
<dbReference type="InterPro" id="IPR036388">
    <property type="entry name" value="WH-like_DNA-bd_sf"/>
</dbReference>
<evidence type="ECO:0000256" key="4">
    <source>
        <dbReference type="ARBA" id="ARBA00022490"/>
    </source>
</evidence>
<dbReference type="InterPro" id="IPR027417">
    <property type="entry name" value="P-loop_NTPase"/>
</dbReference>
<evidence type="ECO:0000259" key="11">
    <source>
        <dbReference type="Pfam" id="PF00931"/>
    </source>
</evidence>
<dbReference type="InterPro" id="IPR002182">
    <property type="entry name" value="NB-ARC"/>
</dbReference>
<evidence type="ECO:0000313" key="13">
    <source>
        <dbReference type="EMBL" id="KAL0284063.1"/>
    </source>
</evidence>
<dbReference type="Gene3D" id="1.20.5.4130">
    <property type="match status" value="1"/>
</dbReference>
<reference evidence="13" key="1">
    <citation type="submission" date="2020-06" db="EMBL/GenBank/DDBJ databases">
        <authorList>
            <person name="Li T."/>
            <person name="Hu X."/>
            <person name="Zhang T."/>
            <person name="Song X."/>
            <person name="Zhang H."/>
            <person name="Dai N."/>
            <person name="Sheng W."/>
            <person name="Hou X."/>
            <person name="Wei L."/>
        </authorList>
    </citation>
    <scope>NUCLEOTIDE SEQUENCE</scope>
    <source>
        <strain evidence="13">G02</strain>
        <tissue evidence="13">Leaf</tissue>
    </source>
</reference>
<evidence type="ECO:0000256" key="1">
    <source>
        <dbReference type="ARBA" id="ARBA00002074"/>
    </source>
</evidence>
<evidence type="ECO:0000256" key="9">
    <source>
        <dbReference type="ARBA" id="ARBA00022821"/>
    </source>
</evidence>
<name>A0AAW2IR32_SESRA</name>
<dbReference type="PANTHER" id="PTHR23155">
    <property type="entry name" value="DISEASE RESISTANCE PROTEIN RP"/>
    <property type="match status" value="1"/>
</dbReference>
<keyword evidence="8" id="KW-0547">Nucleotide-binding</keyword>
<dbReference type="InterPro" id="IPR042197">
    <property type="entry name" value="Apaf_helical"/>
</dbReference>
<dbReference type="Gene3D" id="3.80.10.10">
    <property type="entry name" value="Ribonuclease Inhibitor"/>
    <property type="match status" value="1"/>
</dbReference>
<dbReference type="Pfam" id="PF23559">
    <property type="entry name" value="WHD_DRP"/>
    <property type="match status" value="1"/>
</dbReference>
<dbReference type="PRINTS" id="PR00364">
    <property type="entry name" value="DISEASERSIST"/>
</dbReference>
<evidence type="ECO:0000256" key="2">
    <source>
        <dbReference type="ARBA" id="ARBA00004496"/>
    </source>
</evidence>
<keyword evidence="5" id="KW-0433">Leucine-rich repeat</keyword>
<keyword evidence="4" id="KW-0963">Cytoplasm</keyword>
<comment type="similarity">
    <text evidence="3">Belongs to the disease resistance NB-LRR family.</text>
</comment>
<dbReference type="GO" id="GO:0005737">
    <property type="term" value="C:cytoplasm"/>
    <property type="evidence" value="ECO:0007669"/>
    <property type="project" value="UniProtKB-SubCell"/>
</dbReference>
<evidence type="ECO:0000256" key="5">
    <source>
        <dbReference type="ARBA" id="ARBA00022614"/>
    </source>
</evidence>
<dbReference type="InterPro" id="IPR032675">
    <property type="entry name" value="LRR_dom_sf"/>
</dbReference>
<evidence type="ECO:0000256" key="10">
    <source>
        <dbReference type="ARBA" id="ARBA00022840"/>
    </source>
</evidence>
<dbReference type="GO" id="GO:0009626">
    <property type="term" value="P:plant-type hypersensitive response"/>
    <property type="evidence" value="ECO:0007669"/>
    <property type="project" value="UniProtKB-KW"/>
</dbReference>
<dbReference type="EMBL" id="JACGWJ010001188">
    <property type="protein sequence ID" value="KAL0284063.1"/>
    <property type="molecule type" value="Genomic_DNA"/>
</dbReference>
<evidence type="ECO:0000256" key="3">
    <source>
        <dbReference type="ARBA" id="ARBA00008894"/>
    </source>
</evidence>
<accession>A0AAW2IR32</accession>
<dbReference type="Gene3D" id="1.10.8.430">
    <property type="entry name" value="Helical domain of apoptotic protease-activating factors"/>
    <property type="match status" value="1"/>
</dbReference>
<dbReference type="PANTHER" id="PTHR23155:SF1152">
    <property type="entry name" value="AAA+ ATPASE DOMAIN-CONTAINING PROTEIN"/>
    <property type="match status" value="1"/>
</dbReference>
<proteinExistence type="inferred from homology"/>
<gene>
    <name evidence="13" type="ORF">Sradi_7209300</name>
</gene>
<keyword evidence="6" id="KW-0381">Hypersensitive response</keyword>
<keyword evidence="7" id="KW-0677">Repeat</keyword>
<comment type="function">
    <text evidence="1">Confers resistance to late blight (Phytophthora infestans) races carrying the avirulence gene Avr1. Resistance proteins guard the plant against pathogens that contain an appropriate avirulence protein via an indirect interaction with this avirulence protein. That triggers a defense system including the hypersensitive response, which restricts the pathogen growth.</text>
</comment>
<dbReference type="Gene3D" id="1.10.10.10">
    <property type="entry name" value="Winged helix-like DNA-binding domain superfamily/Winged helix DNA-binding domain"/>
    <property type="match status" value="1"/>
</dbReference>
<dbReference type="AlphaFoldDB" id="A0AAW2IR32"/>
<feature type="domain" description="NB-ARC" evidence="11">
    <location>
        <begin position="131"/>
        <end position="240"/>
    </location>
</feature>
<dbReference type="Pfam" id="PF00931">
    <property type="entry name" value="NB-ARC"/>
    <property type="match status" value="1"/>
</dbReference>
<dbReference type="GO" id="GO:0005524">
    <property type="term" value="F:ATP binding"/>
    <property type="evidence" value="ECO:0007669"/>
    <property type="project" value="UniProtKB-KW"/>
</dbReference>
<keyword evidence="10" id="KW-0067">ATP-binding</keyword>
<sequence length="755" mass="87000">MAYNLEFLVQILEQLLDPDHDDQPFWILDPNKKPQIESLLKKARFLKDFLETSSSALTGDRLQRVESRIRDAAYYAEDVLESHLVKQLLSSQEGQSFTSFPPDLEEVIEDFDYAKEEMMAIVEGREMHPKHRLMRRQPNLDVFVIVGMGGIGKTTLARNLYDDPSVISQFDIRAWVTISQDYSLREILLSLLHCVIGKHTRELLEKKNEELGSYLLEHLGRRRYLIVLDDIWDIKPWDDLRDTSGIIKTEVGSLSPLGIKTWLITLAQRNLPSSVGVNGRKIVKNCGGHPMAFHVISGLLSQADRTQVFWEQVAEDLSLIAAAKAKDEQLFDILSLNYNYLPYHLKPCFLYMSAFPEDYEIHASRLIKLWVAEGFLQPILGKSLEEAAEMYLKDLVDRNLIIIQQQRHQGNVKSYRIHDLLRDLCLRKAYEENFLLLKERYIPGDGCSRHVCAHGIRDIDRSLNQMSLTRSFLSIDDVSQEILSPLISAFRLLRLWNLQILIVEAIAFSSGLHVVMPEILNITQLRHIKFKGIYVWYDDKYREHFVVQDQLQSLSTIAVSGLTDRVLQTVPNLGKLGIFCDEELDHVKDLSRLHKLHTLSCRSPRYHTDNLLSNLIFPYSLKKLSLHDCGIRDPDMSRIGNLPNLQILKLRGCEFEHRKWEPDEGEFCQLKCLIMEKLNLEFWAADDICFPILEDLVIRHCSHLIEIPPGIGDIPTLEVIEVHECNPSVVDSARMIQEEQRSFGNDGLEVRFGTL</sequence>
<dbReference type="InterPro" id="IPR058922">
    <property type="entry name" value="WHD_DRP"/>
</dbReference>
<protein>
    <submittedName>
        <fullName evidence="13">Late blight resistance proteinR1A-10</fullName>
    </submittedName>
</protein>
<organism evidence="13">
    <name type="scientific">Sesamum radiatum</name>
    <name type="common">Black benniseed</name>
    <dbReference type="NCBI Taxonomy" id="300843"/>
    <lineage>
        <taxon>Eukaryota</taxon>
        <taxon>Viridiplantae</taxon>
        <taxon>Streptophyta</taxon>
        <taxon>Embryophyta</taxon>
        <taxon>Tracheophyta</taxon>
        <taxon>Spermatophyta</taxon>
        <taxon>Magnoliopsida</taxon>
        <taxon>eudicotyledons</taxon>
        <taxon>Gunneridae</taxon>
        <taxon>Pentapetalae</taxon>
        <taxon>asterids</taxon>
        <taxon>lamiids</taxon>
        <taxon>Lamiales</taxon>
        <taxon>Pedaliaceae</taxon>
        <taxon>Sesamum</taxon>
    </lineage>
</organism>
<evidence type="ECO:0000256" key="7">
    <source>
        <dbReference type="ARBA" id="ARBA00022737"/>
    </source>
</evidence>
<evidence type="ECO:0000256" key="6">
    <source>
        <dbReference type="ARBA" id="ARBA00022667"/>
    </source>
</evidence>
<dbReference type="Gene3D" id="3.40.50.300">
    <property type="entry name" value="P-loop containing nucleotide triphosphate hydrolases"/>
    <property type="match status" value="1"/>
</dbReference>
<evidence type="ECO:0000259" key="12">
    <source>
        <dbReference type="Pfam" id="PF23559"/>
    </source>
</evidence>
<dbReference type="FunFam" id="1.10.10.10:FF:000322">
    <property type="entry name" value="Probable disease resistance protein At1g63360"/>
    <property type="match status" value="1"/>
</dbReference>
<dbReference type="InterPro" id="IPR044974">
    <property type="entry name" value="Disease_R_plants"/>
</dbReference>
<dbReference type="SUPFAM" id="SSF52058">
    <property type="entry name" value="L domain-like"/>
    <property type="match status" value="1"/>
</dbReference>
<comment type="subcellular location">
    <subcellularLocation>
        <location evidence="2">Cytoplasm</location>
    </subcellularLocation>
</comment>
<keyword evidence="9" id="KW-0611">Plant defense</keyword>
<comment type="caution">
    <text evidence="13">The sequence shown here is derived from an EMBL/GenBank/DDBJ whole genome shotgun (WGS) entry which is preliminary data.</text>
</comment>
<dbReference type="GO" id="GO:0043531">
    <property type="term" value="F:ADP binding"/>
    <property type="evidence" value="ECO:0007669"/>
    <property type="project" value="InterPro"/>
</dbReference>